<keyword evidence="4" id="KW-1185">Reference proteome</keyword>
<dbReference type="InterPro" id="IPR001245">
    <property type="entry name" value="Ser-Thr/Tyr_kinase_cat_dom"/>
</dbReference>
<evidence type="ECO:0000313" key="4">
    <source>
        <dbReference type="Proteomes" id="UP000054485"/>
    </source>
</evidence>
<proteinExistence type="predicted"/>
<dbReference type="EMBL" id="KN835294">
    <property type="protein sequence ID" value="KIK40681.1"/>
    <property type="molecule type" value="Genomic_DNA"/>
</dbReference>
<feature type="domain" description="Protein kinase" evidence="2">
    <location>
        <begin position="33"/>
        <end position="307"/>
    </location>
</feature>
<dbReference type="AlphaFoldDB" id="A0A0D0AFZ7"/>
<gene>
    <name evidence="3" type="ORF">CY34DRAFT_24714</name>
</gene>
<dbReference type="PANTHER" id="PTHR44329">
    <property type="entry name" value="SERINE/THREONINE-PROTEIN KINASE TNNI3K-RELATED"/>
    <property type="match status" value="1"/>
</dbReference>
<evidence type="ECO:0000313" key="3">
    <source>
        <dbReference type="EMBL" id="KIK40681.1"/>
    </source>
</evidence>
<protein>
    <recommendedName>
        <fullName evidence="2">Protein kinase domain-containing protein</fullName>
    </recommendedName>
</protein>
<dbReference type="SUPFAM" id="SSF56112">
    <property type="entry name" value="Protein kinase-like (PK-like)"/>
    <property type="match status" value="1"/>
</dbReference>
<dbReference type="Gene3D" id="1.10.510.10">
    <property type="entry name" value="Transferase(Phosphotransferase) domain 1"/>
    <property type="match status" value="1"/>
</dbReference>
<dbReference type="PROSITE" id="PS00109">
    <property type="entry name" value="PROTEIN_KINASE_TYR"/>
    <property type="match status" value="1"/>
</dbReference>
<sequence>MGYHYYNPHAPSSPEKARASSHSPQDLTSELKGRSRYPITSGGFGDIWKCDLVKADVTVQVAVKTIRAFESDNEVLMRKNSKRVRRELKVWGRLKHDSILPLWGVATDFGPYPAMICPWADNGTLTSYLEKQESMLSSHDKFSLLNDIALGLQYLHNESVVHGDLTGSNVLINGKGRACLADFGLSTIIVEFVGTSYFTTTVWGNVRWGAMELYETPDNASLTTACDVYSFGSIILQILTCKVPYYYVKNDITVLGQVIKGIKPEPPKELQIAPGHWDFIQRCWLSRASRPTVGEIVKFVGYERRALSY</sequence>
<dbReference type="InterPro" id="IPR008266">
    <property type="entry name" value="Tyr_kinase_AS"/>
</dbReference>
<accession>A0A0D0AFZ7</accession>
<reference evidence="3 4" key="1">
    <citation type="submission" date="2014-04" db="EMBL/GenBank/DDBJ databases">
        <authorList>
            <consortium name="DOE Joint Genome Institute"/>
            <person name="Kuo A."/>
            <person name="Ruytinx J."/>
            <person name="Rineau F."/>
            <person name="Colpaert J."/>
            <person name="Kohler A."/>
            <person name="Nagy L.G."/>
            <person name="Floudas D."/>
            <person name="Copeland A."/>
            <person name="Barry K.W."/>
            <person name="Cichocki N."/>
            <person name="Veneault-Fourrey C."/>
            <person name="LaButti K."/>
            <person name="Lindquist E.A."/>
            <person name="Lipzen A."/>
            <person name="Lundell T."/>
            <person name="Morin E."/>
            <person name="Murat C."/>
            <person name="Sun H."/>
            <person name="Tunlid A."/>
            <person name="Henrissat B."/>
            <person name="Grigoriev I.V."/>
            <person name="Hibbett D.S."/>
            <person name="Martin F."/>
            <person name="Nordberg H.P."/>
            <person name="Cantor M.N."/>
            <person name="Hua S.X."/>
        </authorList>
    </citation>
    <scope>NUCLEOTIDE SEQUENCE [LARGE SCALE GENOMIC DNA]</scope>
    <source>
        <strain evidence="3 4">UH-Slu-Lm8-n1</strain>
    </source>
</reference>
<dbReference type="PANTHER" id="PTHR44329:SF214">
    <property type="entry name" value="PROTEIN KINASE DOMAIN-CONTAINING PROTEIN"/>
    <property type="match status" value="1"/>
</dbReference>
<dbReference type="Proteomes" id="UP000054485">
    <property type="component" value="Unassembled WGS sequence"/>
</dbReference>
<dbReference type="HOGENOM" id="CLU_000288_7_18_1"/>
<evidence type="ECO:0000256" key="1">
    <source>
        <dbReference type="SAM" id="MobiDB-lite"/>
    </source>
</evidence>
<dbReference type="STRING" id="930992.A0A0D0AFZ7"/>
<dbReference type="InterPro" id="IPR011009">
    <property type="entry name" value="Kinase-like_dom_sf"/>
</dbReference>
<dbReference type="InterPro" id="IPR000719">
    <property type="entry name" value="Prot_kinase_dom"/>
</dbReference>
<dbReference type="GO" id="GO:0005524">
    <property type="term" value="F:ATP binding"/>
    <property type="evidence" value="ECO:0007669"/>
    <property type="project" value="InterPro"/>
</dbReference>
<evidence type="ECO:0000259" key="2">
    <source>
        <dbReference type="PROSITE" id="PS50011"/>
    </source>
</evidence>
<reference evidence="4" key="2">
    <citation type="submission" date="2015-01" db="EMBL/GenBank/DDBJ databases">
        <title>Evolutionary Origins and Diversification of the Mycorrhizal Mutualists.</title>
        <authorList>
            <consortium name="DOE Joint Genome Institute"/>
            <consortium name="Mycorrhizal Genomics Consortium"/>
            <person name="Kohler A."/>
            <person name="Kuo A."/>
            <person name="Nagy L.G."/>
            <person name="Floudas D."/>
            <person name="Copeland A."/>
            <person name="Barry K.W."/>
            <person name="Cichocki N."/>
            <person name="Veneault-Fourrey C."/>
            <person name="LaButti K."/>
            <person name="Lindquist E.A."/>
            <person name="Lipzen A."/>
            <person name="Lundell T."/>
            <person name="Morin E."/>
            <person name="Murat C."/>
            <person name="Riley R."/>
            <person name="Ohm R."/>
            <person name="Sun H."/>
            <person name="Tunlid A."/>
            <person name="Henrissat B."/>
            <person name="Grigoriev I.V."/>
            <person name="Hibbett D.S."/>
            <person name="Martin F."/>
        </authorList>
    </citation>
    <scope>NUCLEOTIDE SEQUENCE [LARGE SCALE GENOMIC DNA]</scope>
    <source>
        <strain evidence="4">UH-Slu-Lm8-n1</strain>
    </source>
</reference>
<dbReference type="InterPro" id="IPR051681">
    <property type="entry name" value="Ser/Thr_Kinases-Pseudokinases"/>
</dbReference>
<dbReference type="Pfam" id="PF07714">
    <property type="entry name" value="PK_Tyr_Ser-Thr"/>
    <property type="match status" value="1"/>
</dbReference>
<dbReference type="PROSITE" id="PS50011">
    <property type="entry name" value="PROTEIN_KINASE_DOM"/>
    <property type="match status" value="1"/>
</dbReference>
<dbReference type="GO" id="GO:0004674">
    <property type="term" value="F:protein serine/threonine kinase activity"/>
    <property type="evidence" value="ECO:0007669"/>
    <property type="project" value="TreeGrafter"/>
</dbReference>
<organism evidence="3 4">
    <name type="scientific">Suillus luteus UH-Slu-Lm8-n1</name>
    <dbReference type="NCBI Taxonomy" id="930992"/>
    <lineage>
        <taxon>Eukaryota</taxon>
        <taxon>Fungi</taxon>
        <taxon>Dikarya</taxon>
        <taxon>Basidiomycota</taxon>
        <taxon>Agaricomycotina</taxon>
        <taxon>Agaricomycetes</taxon>
        <taxon>Agaricomycetidae</taxon>
        <taxon>Boletales</taxon>
        <taxon>Suillineae</taxon>
        <taxon>Suillaceae</taxon>
        <taxon>Suillus</taxon>
    </lineage>
</organism>
<dbReference type="OrthoDB" id="346907at2759"/>
<dbReference type="InParanoid" id="A0A0D0AFZ7"/>
<name>A0A0D0AFZ7_9AGAM</name>
<feature type="region of interest" description="Disordered" evidence="1">
    <location>
        <begin position="1"/>
        <end position="34"/>
    </location>
</feature>